<evidence type="ECO:0000313" key="1">
    <source>
        <dbReference type="EMBL" id="KAI4367940.1"/>
    </source>
</evidence>
<reference evidence="2" key="1">
    <citation type="journal article" date="2023" name="Front. Plant Sci.">
        <title>Chromosomal-level genome assembly of Melastoma candidum provides insights into trichome evolution.</title>
        <authorList>
            <person name="Zhong Y."/>
            <person name="Wu W."/>
            <person name="Sun C."/>
            <person name="Zou P."/>
            <person name="Liu Y."/>
            <person name="Dai S."/>
            <person name="Zhou R."/>
        </authorList>
    </citation>
    <scope>NUCLEOTIDE SEQUENCE [LARGE SCALE GENOMIC DNA]</scope>
</reference>
<comment type="caution">
    <text evidence="1">The sequence shown here is derived from an EMBL/GenBank/DDBJ whole genome shotgun (WGS) entry which is preliminary data.</text>
</comment>
<name>A0ACB9QNC5_9MYRT</name>
<keyword evidence="2" id="KW-1185">Reference proteome</keyword>
<evidence type="ECO:0000313" key="2">
    <source>
        <dbReference type="Proteomes" id="UP001057402"/>
    </source>
</evidence>
<protein>
    <submittedName>
        <fullName evidence="1">Uncharacterized protein</fullName>
    </submittedName>
</protein>
<accession>A0ACB9QNC5</accession>
<sequence>MESYKRWVRRNRDYVHSFDSLANGLTWLLPERFSHSEIGPEAVTAILGVITSVNQHIIDTAPSPTQLNGAHPETNSFPYSLCISALKDIETLVEVAAQHFYGEERKWDFMAATETMKFLVRLAMFRNSGYKMILQGGVVPNVDEHSEVSTSQSRSGNVGKFGSYNGPDSVRNGFRQTRMNSEGRALSALSQFGEHARMVSDPVWLQRMQYQRAIIQANEKSAEKPTLSSILSEKGIRGALFVFGELIFLARPVLYVLLVRKYGIRSWKPWIVSLGLDLVGAGILSPASLCTWGSREQNLSSSKLECDELKRRKLLWALYVMRDPFFTTYTRQRLESAEKATEPVPIFGTITAKLIELIVGAQTRYTYMSGS</sequence>
<gene>
    <name evidence="1" type="ORF">MLD38_016561</name>
</gene>
<organism evidence="1 2">
    <name type="scientific">Melastoma candidum</name>
    <dbReference type="NCBI Taxonomy" id="119954"/>
    <lineage>
        <taxon>Eukaryota</taxon>
        <taxon>Viridiplantae</taxon>
        <taxon>Streptophyta</taxon>
        <taxon>Embryophyta</taxon>
        <taxon>Tracheophyta</taxon>
        <taxon>Spermatophyta</taxon>
        <taxon>Magnoliopsida</taxon>
        <taxon>eudicotyledons</taxon>
        <taxon>Gunneridae</taxon>
        <taxon>Pentapetalae</taxon>
        <taxon>rosids</taxon>
        <taxon>malvids</taxon>
        <taxon>Myrtales</taxon>
        <taxon>Melastomataceae</taxon>
        <taxon>Melastomatoideae</taxon>
        <taxon>Melastomateae</taxon>
        <taxon>Melastoma</taxon>
    </lineage>
</organism>
<dbReference type="EMBL" id="CM042884">
    <property type="protein sequence ID" value="KAI4367940.1"/>
    <property type="molecule type" value="Genomic_DNA"/>
</dbReference>
<proteinExistence type="predicted"/>
<dbReference type="Proteomes" id="UP001057402">
    <property type="component" value="Chromosome 5"/>
</dbReference>